<dbReference type="InterPro" id="IPR035979">
    <property type="entry name" value="RBD_domain_sf"/>
</dbReference>
<evidence type="ECO:0000313" key="5">
    <source>
        <dbReference type="Proteomes" id="UP000215914"/>
    </source>
</evidence>
<accession>A0A9K3P1X0</accession>
<protein>
    <submittedName>
        <fullName evidence="4">RNA recognition motif domain, nucleotide-binding alpha-beta plait domain superfamily</fullName>
    </submittedName>
</protein>
<dbReference type="GO" id="GO:0003723">
    <property type="term" value="F:RNA binding"/>
    <property type="evidence" value="ECO:0007669"/>
    <property type="project" value="UniProtKB-UniRule"/>
</dbReference>
<keyword evidence="5" id="KW-1185">Reference proteome</keyword>
<evidence type="ECO:0000259" key="3">
    <source>
        <dbReference type="PROSITE" id="PS50102"/>
    </source>
</evidence>
<name>A0A9K3P1X0_HELAN</name>
<reference evidence="4" key="2">
    <citation type="submission" date="2020-06" db="EMBL/GenBank/DDBJ databases">
        <title>Helianthus annuus Genome sequencing and assembly Release 2.</title>
        <authorList>
            <person name="Gouzy J."/>
            <person name="Langlade N."/>
            <person name="Munos S."/>
        </authorList>
    </citation>
    <scope>NUCLEOTIDE SEQUENCE</scope>
    <source>
        <tissue evidence="4">Leaves</tissue>
    </source>
</reference>
<dbReference type="SUPFAM" id="SSF54928">
    <property type="entry name" value="RNA-binding domain, RBD"/>
    <property type="match status" value="1"/>
</dbReference>
<dbReference type="EMBL" id="MNCJ02000316">
    <property type="protein sequence ID" value="KAF5820956.1"/>
    <property type="molecule type" value="Genomic_DNA"/>
</dbReference>
<evidence type="ECO:0000313" key="4">
    <source>
        <dbReference type="EMBL" id="KAF5820956.1"/>
    </source>
</evidence>
<dbReference type="PROSITE" id="PS50102">
    <property type="entry name" value="RRM"/>
    <property type="match status" value="1"/>
</dbReference>
<dbReference type="Proteomes" id="UP000215914">
    <property type="component" value="Unassembled WGS sequence"/>
</dbReference>
<dbReference type="AlphaFoldDB" id="A0A9K3P1X0"/>
<reference evidence="4" key="1">
    <citation type="journal article" date="2017" name="Nature">
        <title>The sunflower genome provides insights into oil metabolism, flowering and Asterid evolution.</title>
        <authorList>
            <person name="Badouin H."/>
            <person name="Gouzy J."/>
            <person name="Grassa C.J."/>
            <person name="Murat F."/>
            <person name="Staton S.E."/>
            <person name="Cottret L."/>
            <person name="Lelandais-Briere C."/>
            <person name="Owens G.L."/>
            <person name="Carrere S."/>
            <person name="Mayjonade B."/>
            <person name="Legrand L."/>
            <person name="Gill N."/>
            <person name="Kane N.C."/>
            <person name="Bowers J.E."/>
            <person name="Hubner S."/>
            <person name="Bellec A."/>
            <person name="Berard A."/>
            <person name="Berges H."/>
            <person name="Blanchet N."/>
            <person name="Boniface M.C."/>
            <person name="Brunel D."/>
            <person name="Catrice O."/>
            <person name="Chaidir N."/>
            <person name="Claudel C."/>
            <person name="Donnadieu C."/>
            <person name="Faraut T."/>
            <person name="Fievet G."/>
            <person name="Helmstetter N."/>
            <person name="King M."/>
            <person name="Knapp S.J."/>
            <person name="Lai Z."/>
            <person name="Le Paslier M.C."/>
            <person name="Lippi Y."/>
            <person name="Lorenzon L."/>
            <person name="Mandel J.R."/>
            <person name="Marage G."/>
            <person name="Marchand G."/>
            <person name="Marquand E."/>
            <person name="Bret-Mestries E."/>
            <person name="Morien E."/>
            <person name="Nambeesan S."/>
            <person name="Nguyen T."/>
            <person name="Pegot-Espagnet P."/>
            <person name="Pouilly N."/>
            <person name="Raftis F."/>
            <person name="Sallet E."/>
            <person name="Schiex T."/>
            <person name="Thomas J."/>
            <person name="Vandecasteele C."/>
            <person name="Vares D."/>
            <person name="Vear F."/>
            <person name="Vautrin S."/>
            <person name="Crespi M."/>
            <person name="Mangin B."/>
            <person name="Burke J.M."/>
            <person name="Salse J."/>
            <person name="Munos S."/>
            <person name="Vincourt P."/>
            <person name="Rieseberg L.H."/>
            <person name="Langlade N.B."/>
        </authorList>
    </citation>
    <scope>NUCLEOTIDE SEQUENCE</scope>
    <source>
        <tissue evidence="4">Leaves</tissue>
    </source>
</reference>
<dbReference type="InterPro" id="IPR000504">
    <property type="entry name" value="RRM_dom"/>
</dbReference>
<proteinExistence type="predicted"/>
<organism evidence="4 5">
    <name type="scientific">Helianthus annuus</name>
    <name type="common">Common sunflower</name>
    <dbReference type="NCBI Taxonomy" id="4232"/>
    <lineage>
        <taxon>Eukaryota</taxon>
        <taxon>Viridiplantae</taxon>
        <taxon>Streptophyta</taxon>
        <taxon>Embryophyta</taxon>
        <taxon>Tracheophyta</taxon>
        <taxon>Spermatophyta</taxon>
        <taxon>Magnoliopsida</taxon>
        <taxon>eudicotyledons</taxon>
        <taxon>Gunneridae</taxon>
        <taxon>Pentapetalae</taxon>
        <taxon>asterids</taxon>
        <taxon>campanulids</taxon>
        <taxon>Asterales</taxon>
        <taxon>Asteraceae</taxon>
        <taxon>Asteroideae</taxon>
        <taxon>Heliantheae alliance</taxon>
        <taxon>Heliantheae</taxon>
        <taxon>Helianthus</taxon>
    </lineage>
</organism>
<dbReference type="InterPro" id="IPR012677">
    <property type="entry name" value="Nucleotide-bd_a/b_plait_sf"/>
</dbReference>
<sequence length="383" mass="42300">MAGKVQFSGSITKFFVTNLPEGCTPWELRSCMERCGEISGSYVAKKRDKQGNRFGFVSFKGAKDRQEMVKILGGVKMGECKLKLNVARFAVENSSAPAEPEVRVYNAKAPGQVSYGNTSNLRDARKYSDVVGTSKEGGGSIKFRDNRKEEGNKVFEKSIVVPDKTGAFSNLSGLALVGRTVDLETLVDFDRLLRIAKTIVANIQYLGGLSLLITFHDVASASSFLEHKEVWEPWFSKLDPWSGQTLPLERVAWLKLNGIPLHLFDAAVLGQVGEIFGKVLHVPMHVERESDGDYVVEEADKEAVNTEGYCMGSKEVGPEVVNRFICGSGDKSGRPKRRLFVGQKSRKAHMQSKGNSVGSLIDLRPKKRSRNSFEDTVPESRGR</sequence>
<dbReference type="Gramene" id="mRNA:HanXRQr2_Chr01g0008141">
    <property type="protein sequence ID" value="mRNA:HanXRQr2_Chr01g0008141"/>
    <property type="gene ID" value="HanXRQr2_Chr01g0008141"/>
</dbReference>
<dbReference type="CDD" id="cd00590">
    <property type="entry name" value="RRM_SF"/>
    <property type="match status" value="1"/>
</dbReference>
<feature type="domain" description="RRM" evidence="3">
    <location>
        <begin position="12"/>
        <end position="89"/>
    </location>
</feature>
<dbReference type="Pfam" id="PF00076">
    <property type="entry name" value="RRM_1"/>
    <property type="match status" value="1"/>
</dbReference>
<comment type="caution">
    <text evidence="4">The sequence shown here is derived from an EMBL/GenBank/DDBJ whole genome shotgun (WGS) entry which is preliminary data.</text>
</comment>
<feature type="region of interest" description="Disordered" evidence="2">
    <location>
        <begin position="342"/>
        <end position="383"/>
    </location>
</feature>
<evidence type="ECO:0000256" key="1">
    <source>
        <dbReference type="PROSITE-ProRule" id="PRU00176"/>
    </source>
</evidence>
<dbReference type="Gene3D" id="3.30.70.330">
    <property type="match status" value="1"/>
</dbReference>
<gene>
    <name evidence="4" type="ORF">HanXRQr2_Chr01g0008141</name>
</gene>
<evidence type="ECO:0000256" key="2">
    <source>
        <dbReference type="SAM" id="MobiDB-lite"/>
    </source>
</evidence>
<dbReference type="SMART" id="SM00360">
    <property type="entry name" value="RRM"/>
    <property type="match status" value="1"/>
</dbReference>
<keyword evidence="1" id="KW-0694">RNA-binding</keyword>